<dbReference type="GO" id="GO:0005886">
    <property type="term" value="C:plasma membrane"/>
    <property type="evidence" value="ECO:0007669"/>
    <property type="project" value="UniProtKB-SubCell"/>
</dbReference>
<feature type="transmembrane region" description="Helical" evidence="11">
    <location>
        <begin position="30"/>
        <end position="57"/>
    </location>
</feature>
<dbReference type="InterPro" id="IPR017452">
    <property type="entry name" value="GPCR_Rhodpsn_7TM"/>
</dbReference>
<feature type="transmembrane region" description="Helical" evidence="11">
    <location>
        <begin position="69"/>
        <end position="88"/>
    </location>
</feature>
<evidence type="ECO:0000313" key="13">
    <source>
        <dbReference type="EMBL" id="KAK7102269.1"/>
    </source>
</evidence>
<dbReference type="SMART" id="SM01381">
    <property type="entry name" value="7TM_GPCR_Srsx"/>
    <property type="match status" value="1"/>
</dbReference>
<evidence type="ECO:0000256" key="11">
    <source>
        <dbReference type="SAM" id="Phobius"/>
    </source>
</evidence>
<keyword evidence="7 9" id="KW-0675">Receptor</keyword>
<keyword evidence="6 11" id="KW-0472">Membrane</keyword>
<keyword evidence="2" id="KW-1003">Cell membrane</keyword>
<protein>
    <recommendedName>
        <fullName evidence="12">G-protein coupled receptors family 1 profile domain-containing protein</fullName>
    </recommendedName>
</protein>
<dbReference type="PANTHER" id="PTHR24228">
    <property type="entry name" value="B2 BRADYKININ RECEPTOR/ANGIOTENSIN II RECEPTOR"/>
    <property type="match status" value="1"/>
</dbReference>
<comment type="caution">
    <text evidence="13">The sequence shown here is derived from an EMBL/GenBank/DDBJ whole genome shotgun (WGS) entry which is preliminary data.</text>
</comment>
<comment type="subcellular location">
    <subcellularLocation>
        <location evidence="1">Cell membrane</location>
        <topology evidence="1">Multi-pass membrane protein</topology>
    </subcellularLocation>
</comment>
<name>A0AAN9BBR4_9CAEN</name>
<evidence type="ECO:0000256" key="8">
    <source>
        <dbReference type="ARBA" id="ARBA00023224"/>
    </source>
</evidence>
<reference evidence="13 14" key="1">
    <citation type="submission" date="2024-02" db="EMBL/GenBank/DDBJ databases">
        <title>Chromosome-scale genome assembly of the rough periwinkle Littorina saxatilis.</title>
        <authorList>
            <person name="De Jode A."/>
            <person name="Faria R."/>
            <person name="Formenti G."/>
            <person name="Sims Y."/>
            <person name="Smith T.P."/>
            <person name="Tracey A."/>
            <person name="Wood J.M.D."/>
            <person name="Zagrodzka Z.B."/>
            <person name="Johannesson K."/>
            <person name="Butlin R.K."/>
            <person name="Leder E.H."/>
        </authorList>
    </citation>
    <scope>NUCLEOTIDE SEQUENCE [LARGE SCALE GENOMIC DNA]</scope>
    <source>
        <strain evidence="13">Snail1</strain>
        <tissue evidence="13">Muscle</tissue>
    </source>
</reference>
<dbReference type="SUPFAM" id="SSF81321">
    <property type="entry name" value="Family A G protein-coupled receptor-like"/>
    <property type="match status" value="1"/>
</dbReference>
<feature type="compositionally biased region" description="Polar residues" evidence="10">
    <location>
        <begin position="359"/>
        <end position="380"/>
    </location>
</feature>
<dbReference type="Gene3D" id="1.20.1070.10">
    <property type="entry name" value="Rhodopsin 7-helix transmembrane proteins"/>
    <property type="match status" value="1"/>
</dbReference>
<organism evidence="13 14">
    <name type="scientific">Littorina saxatilis</name>
    <dbReference type="NCBI Taxonomy" id="31220"/>
    <lineage>
        <taxon>Eukaryota</taxon>
        <taxon>Metazoa</taxon>
        <taxon>Spiralia</taxon>
        <taxon>Lophotrochozoa</taxon>
        <taxon>Mollusca</taxon>
        <taxon>Gastropoda</taxon>
        <taxon>Caenogastropoda</taxon>
        <taxon>Littorinimorpha</taxon>
        <taxon>Littorinoidea</taxon>
        <taxon>Littorinidae</taxon>
        <taxon>Littorina</taxon>
    </lineage>
</organism>
<evidence type="ECO:0000259" key="12">
    <source>
        <dbReference type="PROSITE" id="PS50262"/>
    </source>
</evidence>
<feature type="transmembrane region" description="Helical" evidence="11">
    <location>
        <begin position="197"/>
        <end position="216"/>
    </location>
</feature>
<proteinExistence type="inferred from homology"/>
<feature type="transmembrane region" description="Helical" evidence="11">
    <location>
        <begin position="256"/>
        <end position="275"/>
    </location>
</feature>
<dbReference type="PANTHER" id="PTHR24228:SF74">
    <property type="entry name" value="G-PROTEIN COUPLED RECEPTORS FAMILY 1 PROFILE DOMAIN-CONTAINING PROTEIN"/>
    <property type="match status" value="1"/>
</dbReference>
<accession>A0AAN9BBR4</accession>
<keyword evidence="14" id="KW-1185">Reference proteome</keyword>
<keyword evidence="4 11" id="KW-1133">Transmembrane helix</keyword>
<keyword evidence="5 9" id="KW-0297">G-protein coupled receptor</keyword>
<dbReference type="InterPro" id="IPR000276">
    <property type="entry name" value="GPCR_Rhodpsn"/>
</dbReference>
<evidence type="ECO:0000256" key="2">
    <source>
        <dbReference type="ARBA" id="ARBA00022475"/>
    </source>
</evidence>
<evidence type="ECO:0000256" key="10">
    <source>
        <dbReference type="SAM" id="MobiDB-lite"/>
    </source>
</evidence>
<evidence type="ECO:0000256" key="5">
    <source>
        <dbReference type="ARBA" id="ARBA00023040"/>
    </source>
</evidence>
<dbReference type="PROSITE" id="PS50262">
    <property type="entry name" value="G_PROTEIN_RECEP_F1_2"/>
    <property type="match status" value="1"/>
</dbReference>
<feature type="transmembrane region" description="Helical" evidence="11">
    <location>
        <begin position="149"/>
        <end position="169"/>
    </location>
</feature>
<evidence type="ECO:0000313" key="14">
    <source>
        <dbReference type="Proteomes" id="UP001374579"/>
    </source>
</evidence>
<dbReference type="Proteomes" id="UP001374579">
    <property type="component" value="Unassembled WGS sequence"/>
</dbReference>
<comment type="similarity">
    <text evidence="9">Belongs to the G-protein coupled receptor 1 family.</text>
</comment>
<gene>
    <name evidence="13" type="ORF">V1264_020513</name>
</gene>
<dbReference type="AlphaFoldDB" id="A0AAN9BBR4"/>
<keyword evidence="3 9" id="KW-0812">Transmembrane</keyword>
<evidence type="ECO:0000256" key="4">
    <source>
        <dbReference type="ARBA" id="ARBA00022989"/>
    </source>
</evidence>
<dbReference type="PRINTS" id="PR00237">
    <property type="entry name" value="GPCRRHODOPSN"/>
</dbReference>
<evidence type="ECO:0000256" key="3">
    <source>
        <dbReference type="ARBA" id="ARBA00022692"/>
    </source>
</evidence>
<dbReference type="PROSITE" id="PS00237">
    <property type="entry name" value="G_PROTEIN_RECEP_F1_1"/>
    <property type="match status" value="1"/>
</dbReference>
<feature type="transmembrane region" description="Helical" evidence="11">
    <location>
        <begin position="287"/>
        <end position="308"/>
    </location>
</feature>
<evidence type="ECO:0000256" key="1">
    <source>
        <dbReference type="ARBA" id="ARBA00004651"/>
    </source>
</evidence>
<evidence type="ECO:0000256" key="9">
    <source>
        <dbReference type="RuleBase" id="RU000688"/>
    </source>
</evidence>
<feature type="domain" description="G-protein coupled receptors family 1 profile" evidence="12">
    <location>
        <begin position="49"/>
        <end position="306"/>
    </location>
</feature>
<evidence type="ECO:0000256" key="6">
    <source>
        <dbReference type="ARBA" id="ARBA00023136"/>
    </source>
</evidence>
<evidence type="ECO:0000256" key="7">
    <source>
        <dbReference type="ARBA" id="ARBA00023170"/>
    </source>
</evidence>
<keyword evidence="8 9" id="KW-0807">Transducer</keyword>
<feature type="region of interest" description="Disordered" evidence="10">
    <location>
        <begin position="350"/>
        <end position="380"/>
    </location>
</feature>
<feature type="transmembrane region" description="Helical" evidence="11">
    <location>
        <begin position="108"/>
        <end position="128"/>
    </location>
</feature>
<sequence>MANRSSAAMADVGVRTLGSRLDRDNLESQVALYGAVALMSIIIFVGCAGNLMVILAVRTTKKLQTVSNAFVVNLSVCDLLFVTVILPFNMYTYLTDGWNLPHALCKAIGFLGYTLTGTTIITITLIAWNRYKLVVDSQSYRRLFSPKRIAVMLTMAWVVPMLSLIPALLEVWGRFGYVAMMVTCNLLLDHDSQSFKLFLLMVRAVVPCSLIIYYYVRIYRTTKASHRRVRQGRLLAASVGQLDQMIQRKELHLTKMMATIFIVFALSYFPCTVSSIVDWNTVLSKRFHMFCLITIYMGSAVNPLIYGLMNSQFRLAYYTILLCQCCKPAKASHYRTDTVSPTLSSKIYAKRNKGRKSHNSPTTKLTSDSNTPVPSPQQQQHICKFSHANEQDCPTPLSSPESVARAKFNLLSDTDSPLSSPEPSVRRFIKLHRTETEKTCVPDYEPEVASSEDI</sequence>
<dbReference type="GO" id="GO:0004930">
    <property type="term" value="F:G protein-coupled receptor activity"/>
    <property type="evidence" value="ECO:0007669"/>
    <property type="project" value="UniProtKB-KW"/>
</dbReference>
<dbReference type="EMBL" id="JBAMIC010000010">
    <property type="protein sequence ID" value="KAK7102269.1"/>
    <property type="molecule type" value="Genomic_DNA"/>
</dbReference>
<dbReference type="Pfam" id="PF00001">
    <property type="entry name" value="7tm_1"/>
    <property type="match status" value="1"/>
</dbReference>